<sequence length="79" mass="8136">MSLLDCLVTEYESFGLYNYIAETSGLTAAKYGMQAPGPVCAVGSALAPSMSHRAPTVGSCGENGHLGSMAVSRAHEALE</sequence>
<dbReference type="EMBL" id="JACEIK010000524">
    <property type="protein sequence ID" value="MCD7458505.1"/>
    <property type="molecule type" value="Genomic_DNA"/>
</dbReference>
<organism evidence="1 2">
    <name type="scientific">Datura stramonium</name>
    <name type="common">Jimsonweed</name>
    <name type="synonym">Common thornapple</name>
    <dbReference type="NCBI Taxonomy" id="4076"/>
    <lineage>
        <taxon>Eukaryota</taxon>
        <taxon>Viridiplantae</taxon>
        <taxon>Streptophyta</taxon>
        <taxon>Embryophyta</taxon>
        <taxon>Tracheophyta</taxon>
        <taxon>Spermatophyta</taxon>
        <taxon>Magnoliopsida</taxon>
        <taxon>eudicotyledons</taxon>
        <taxon>Gunneridae</taxon>
        <taxon>Pentapetalae</taxon>
        <taxon>asterids</taxon>
        <taxon>lamiids</taxon>
        <taxon>Solanales</taxon>
        <taxon>Solanaceae</taxon>
        <taxon>Solanoideae</taxon>
        <taxon>Datureae</taxon>
        <taxon>Datura</taxon>
    </lineage>
</organism>
<keyword evidence="2" id="KW-1185">Reference proteome</keyword>
<proteinExistence type="predicted"/>
<evidence type="ECO:0000313" key="1">
    <source>
        <dbReference type="EMBL" id="MCD7458505.1"/>
    </source>
</evidence>
<comment type="caution">
    <text evidence="1">The sequence shown here is derived from an EMBL/GenBank/DDBJ whole genome shotgun (WGS) entry which is preliminary data.</text>
</comment>
<name>A0ABS8SI70_DATST</name>
<dbReference type="Proteomes" id="UP000823775">
    <property type="component" value="Unassembled WGS sequence"/>
</dbReference>
<reference evidence="1 2" key="1">
    <citation type="journal article" date="2021" name="BMC Genomics">
        <title>Datura genome reveals duplications of psychoactive alkaloid biosynthetic genes and high mutation rate following tissue culture.</title>
        <authorList>
            <person name="Rajewski A."/>
            <person name="Carter-House D."/>
            <person name="Stajich J."/>
            <person name="Litt A."/>
        </authorList>
    </citation>
    <scope>NUCLEOTIDE SEQUENCE [LARGE SCALE GENOMIC DNA]</scope>
    <source>
        <strain evidence="1">AR-01</strain>
    </source>
</reference>
<feature type="non-terminal residue" evidence="1">
    <location>
        <position position="79"/>
    </location>
</feature>
<evidence type="ECO:0000313" key="2">
    <source>
        <dbReference type="Proteomes" id="UP000823775"/>
    </source>
</evidence>
<gene>
    <name evidence="1" type="ORF">HAX54_038414</name>
</gene>
<accession>A0ABS8SI70</accession>
<protein>
    <submittedName>
        <fullName evidence="1">Uncharacterized protein</fullName>
    </submittedName>
</protein>